<dbReference type="GO" id="GO:0046872">
    <property type="term" value="F:metal ion binding"/>
    <property type="evidence" value="ECO:0007669"/>
    <property type="project" value="UniProtKB-KW"/>
</dbReference>
<dbReference type="InterPro" id="IPR000917">
    <property type="entry name" value="Sulfatase_N"/>
</dbReference>
<keyword evidence="8" id="KW-0808">Transferase</keyword>
<dbReference type="PANTHER" id="PTHR42693:SF53">
    <property type="entry name" value="ENDO-4-O-SULFATASE"/>
    <property type="match status" value="1"/>
</dbReference>
<keyword evidence="9" id="KW-1185">Reference proteome</keyword>
<dbReference type="InterPro" id="IPR024607">
    <property type="entry name" value="Sulfatase_CS"/>
</dbReference>
<organism evidence="8 9">
    <name type="scientific">Flammeovirga agarivorans</name>
    <dbReference type="NCBI Taxonomy" id="2726742"/>
    <lineage>
        <taxon>Bacteria</taxon>
        <taxon>Pseudomonadati</taxon>
        <taxon>Bacteroidota</taxon>
        <taxon>Cytophagia</taxon>
        <taxon>Cytophagales</taxon>
        <taxon>Flammeovirgaceae</taxon>
        <taxon>Flammeovirga</taxon>
    </lineage>
</organism>
<dbReference type="InterPro" id="IPR017850">
    <property type="entry name" value="Alkaline_phosphatase_core_sf"/>
</dbReference>
<evidence type="ECO:0000256" key="2">
    <source>
        <dbReference type="ARBA" id="ARBA00022723"/>
    </source>
</evidence>
<accession>A0A7X8XW34</accession>
<keyword evidence="4" id="KW-0106">Calcium</keyword>
<evidence type="ECO:0000259" key="7">
    <source>
        <dbReference type="Pfam" id="PF00884"/>
    </source>
</evidence>
<evidence type="ECO:0000313" key="9">
    <source>
        <dbReference type="Proteomes" id="UP000585050"/>
    </source>
</evidence>
<evidence type="ECO:0000256" key="5">
    <source>
        <dbReference type="SAM" id="MobiDB-lite"/>
    </source>
</evidence>
<evidence type="ECO:0000256" key="4">
    <source>
        <dbReference type="ARBA" id="ARBA00022837"/>
    </source>
</evidence>
<gene>
    <name evidence="8" type="ORF">HGP29_11615</name>
</gene>
<dbReference type="SUPFAM" id="SSF53649">
    <property type="entry name" value="Alkaline phosphatase-like"/>
    <property type="match status" value="1"/>
</dbReference>
<dbReference type="Proteomes" id="UP000585050">
    <property type="component" value="Unassembled WGS sequence"/>
</dbReference>
<protein>
    <submittedName>
        <fullName evidence="8">Sulfatase-like hydrolase/transferase</fullName>
    </submittedName>
</protein>
<dbReference type="RefSeq" id="WP_168882574.1">
    <property type="nucleotide sequence ID" value="NZ_JABAIL010000003.1"/>
</dbReference>
<dbReference type="Gene3D" id="3.30.1120.10">
    <property type="match status" value="1"/>
</dbReference>
<dbReference type="InterPro" id="IPR050738">
    <property type="entry name" value="Sulfatase"/>
</dbReference>
<feature type="region of interest" description="Disordered" evidence="5">
    <location>
        <begin position="291"/>
        <end position="310"/>
    </location>
</feature>
<dbReference type="PROSITE" id="PS00149">
    <property type="entry name" value="SULFATASE_2"/>
    <property type="match status" value="1"/>
</dbReference>
<dbReference type="PANTHER" id="PTHR42693">
    <property type="entry name" value="ARYLSULFATASE FAMILY MEMBER"/>
    <property type="match status" value="1"/>
</dbReference>
<evidence type="ECO:0000256" key="3">
    <source>
        <dbReference type="ARBA" id="ARBA00022801"/>
    </source>
</evidence>
<feature type="signal peptide" evidence="6">
    <location>
        <begin position="1"/>
        <end position="18"/>
    </location>
</feature>
<evidence type="ECO:0000313" key="8">
    <source>
        <dbReference type="EMBL" id="NLR91861.1"/>
    </source>
</evidence>
<keyword evidence="6" id="KW-0732">Signal</keyword>
<keyword evidence="2" id="KW-0479">Metal-binding</keyword>
<comment type="caution">
    <text evidence="8">The sequence shown here is derived from an EMBL/GenBank/DDBJ whole genome shotgun (WGS) entry which is preliminary data.</text>
</comment>
<evidence type="ECO:0000256" key="6">
    <source>
        <dbReference type="SAM" id="SignalP"/>
    </source>
</evidence>
<sequence length="478" mass="54027">MKKLLLGGMIISMCGVMAAFKTSEVKKKRSKPNVIVIMCDDLGYRDVGFNGCKDIPTPNIDRIANNGIRFTNAYVSYSVCGPSRAGFITGRYQQRFGFERNPQYKADDPNMGLPKSEKTLATVLKTQGYHSGIIGKWHLGAHESNHPMNRGFDEFYGHLGGGHSYYPELLTIEDSYGKDLNEPDSYKTWIMKNHKPVKTDKYLTYEFSDEAVSFVKRNADEPFFLYLSYNAPHTPMHAPKDRLPQFDHIKDPKRKKYAAMVSAVDEGVGRVLDQLKASGIEENTIIYFLSDNGGPEPKNKSNNGELRDGKGSVYEGGFRVPFAMSWPGHIKPATYDNMISSLDIFATSVTLADAKMDVERPLDGVNLVPYVTGKDTGMPHETIYLRKYDQKKYAVRHKDYKIVRSFADGKNVTELYDLSADISEKTNVKSQHPDQVKLIEDLRVQWDKELIDPIFLGLIHSDYWKAKAAKKANKKKAQ</sequence>
<proteinExistence type="inferred from homology"/>
<comment type="similarity">
    <text evidence="1">Belongs to the sulfatase family.</text>
</comment>
<dbReference type="EMBL" id="JABAIL010000003">
    <property type="protein sequence ID" value="NLR91861.1"/>
    <property type="molecule type" value="Genomic_DNA"/>
</dbReference>
<dbReference type="Gene3D" id="3.40.720.10">
    <property type="entry name" value="Alkaline Phosphatase, subunit A"/>
    <property type="match status" value="1"/>
</dbReference>
<dbReference type="GO" id="GO:0004065">
    <property type="term" value="F:arylsulfatase activity"/>
    <property type="evidence" value="ECO:0007669"/>
    <property type="project" value="TreeGrafter"/>
</dbReference>
<dbReference type="GO" id="GO:0016740">
    <property type="term" value="F:transferase activity"/>
    <property type="evidence" value="ECO:0007669"/>
    <property type="project" value="UniProtKB-KW"/>
</dbReference>
<name>A0A7X8XW34_9BACT</name>
<dbReference type="Pfam" id="PF00884">
    <property type="entry name" value="Sulfatase"/>
    <property type="match status" value="1"/>
</dbReference>
<evidence type="ECO:0000256" key="1">
    <source>
        <dbReference type="ARBA" id="ARBA00008779"/>
    </source>
</evidence>
<feature type="domain" description="Sulfatase N-terminal" evidence="7">
    <location>
        <begin position="32"/>
        <end position="353"/>
    </location>
</feature>
<keyword evidence="3 8" id="KW-0378">Hydrolase</keyword>
<reference evidence="8 9" key="1">
    <citation type="submission" date="2020-04" db="EMBL/GenBank/DDBJ databases">
        <title>Flammeovirga sp. SR4, a novel species isolated from seawater.</title>
        <authorList>
            <person name="Wang X."/>
        </authorList>
    </citation>
    <scope>NUCLEOTIDE SEQUENCE [LARGE SCALE GENOMIC DNA]</scope>
    <source>
        <strain evidence="8 9">SR4</strain>
    </source>
</reference>
<dbReference type="PROSITE" id="PS00523">
    <property type="entry name" value="SULFATASE_1"/>
    <property type="match status" value="1"/>
</dbReference>
<feature type="chain" id="PRO_5030609274" evidence="6">
    <location>
        <begin position="19"/>
        <end position="478"/>
    </location>
</feature>
<dbReference type="AlphaFoldDB" id="A0A7X8XW34"/>